<evidence type="ECO:0000313" key="2">
    <source>
        <dbReference type="Proteomes" id="UP001159427"/>
    </source>
</evidence>
<dbReference type="EMBL" id="CALNXI010000688">
    <property type="protein sequence ID" value="CAH3033039.1"/>
    <property type="molecule type" value="Genomic_DNA"/>
</dbReference>
<evidence type="ECO:0000313" key="1">
    <source>
        <dbReference type="EMBL" id="CAH3033039.1"/>
    </source>
</evidence>
<reference evidence="1 2" key="1">
    <citation type="submission" date="2022-05" db="EMBL/GenBank/DDBJ databases">
        <authorList>
            <consortium name="Genoscope - CEA"/>
            <person name="William W."/>
        </authorList>
    </citation>
    <scope>NUCLEOTIDE SEQUENCE [LARGE SCALE GENOMIC DNA]</scope>
</reference>
<protein>
    <submittedName>
        <fullName evidence="1">Uncharacterized protein</fullName>
    </submittedName>
</protein>
<keyword evidence="2" id="KW-1185">Reference proteome</keyword>
<dbReference type="Proteomes" id="UP001159427">
    <property type="component" value="Unassembled WGS sequence"/>
</dbReference>
<name>A0ABN8MPP6_9CNID</name>
<comment type="caution">
    <text evidence="1">The sequence shown here is derived from an EMBL/GenBank/DDBJ whole genome shotgun (WGS) entry which is preliminary data.</text>
</comment>
<gene>
    <name evidence="1" type="ORF">PEVE_00039223</name>
</gene>
<feature type="non-terminal residue" evidence="1">
    <location>
        <position position="319"/>
    </location>
</feature>
<feature type="non-terminal residue" evidence="1">
    <location>
        <position position="1"/>
    </location>
</feature>
<sequence length="319" mass="36102">TEISKSQPHAAYVAFTKGFNSKFTYYLRTIESFEEYVDPIEEVIHTSFLPSLFGRAEPLPEELKKLVSLSPAKGGIGIPDLQRESLEQFNASLDITALHVNFIVTQSSTIPARELMEERKREINAKRRAAAKSRIGRVDESLSPDLIQAVQQTRDKEASSWLNAIPIEEHGLALNKQEFRDSLCLRYNLPLPNLPIKCAHISKVETEPLLQPLDNEVFNLQSTVTSREARLDMKAGGFWTPRLTAFFDIHVTHVNSRSNQGKYTATIFKEQENEKKRKCNQRVMDVEMATFTPRVFGTNGGMGVDCQNFLRTLANKLST</sequence>
<organism evidence="1 2">
    <name type="scientific">Porites evermanni</name>
    <dbReference type="NCBI Taxonomy" id="104178"/>
    <lineage>
        <taxon>Eukaryota</taxon>
        <taxon>Metazoa</taxon>
        <taxon>Cnidaria</taxon>
        <taxon>Anthozoa</taxon>
        <taxon>Hexacorallia</taxon>
        <taxon>Scleractinia</taxon>
        <taxon>Fungiina</taxon>
        <taxon>Poritidae</taxon>
        <taxon>Porites</taxon>
    </lineage>
</organism>
<accession>A0ABN8MPP6</accession>
<proteinExistence type="predicted"/>